<evidence type="ECO:0000313" key="2">
    <source>
        <dbReference type="Proteomes" id="UP000183567"/>
    </source>
</evidence>
<dbReference type="AlphaFoldDB" id="A0A1J8PX13"/>
<accession>A0A1J8PX13</accession>
<reference evidence="1 2" key="1">
    <citation type="submission" date="2016-03" db="EMBL/GenBank/DDBJ databases">
        <title>Comparative genomics of the ectomycorrhizal sister species Rhizopogon vinicolor and Rhizopogon vesiculosus (Basidiomycota: Boletales) reveals a divergence of the mating type B locus.</title>
        <authorList>
            <person name="Mujic A.B."/>
            <person name="Kuo A."/>
            <person name="Tritt A."/>
            <person name="Lipzen A."/>
            <person name="Chen C."/>
            <person name="Johnson J."/>
            <person name="Sharma A."/>
            <person name="Barry K."/>
            <person name="Grigoriev I.V."/>
            <person name="Spatafora J.W."/>
        </authorList>
    </citation>
    <scope>NUCLEOTIDE SEQUENCE [LARGE SCALE GENOMIC DNA]</scope>
    <source>
        <strain evidence="1 2">AM-OR11-056</strain>
    </source>
</reference>
<dbReference type="EMBL" id="LVVM01004176">
    <property type="protein sequence ID" value="OJA13381.1"/>
    <property type="molecule type" value="Genomic_DNA"/>
</dbReference>
<sequence>MLTFDEEVGSYSAQGTHVIVVDVFRMSRNRCLKRMGSHSSSGILKPDLSVKVNHFHLMLCVLNTQISDLLHVLYPQCM</sequence>
<comment type="caution">
    <text evidence="1">The sequence shown here is derived from an EMBL/GenBank/DDBJ whole genome shotgun (WGS) entry which is preliminary data.</text>
</comment>
<dbReference type="Proteomes" id="UP000183567">
    <property type="component" value="Unassembled WGS sequence"/>
</dbReference>
<protein>
    <submittedName>
        <fullName evidence="1">Uncharacterized protein</fullName>
    </submittedName>
</protein>
<proteinExistence type="predicted"/>
<gene>
    <name evidence="1" type="ORF">AZE42_07058</name>
</gene>
<name>A0A1J8PX13_9AGAM</name>
<keyword evidence="2" id="KW-1185">Reference proteome</keyword>
<organism evidence="1 2">
    <name type="scientific">Rhizopogon vesiculosus</name>
    <dbReference type="NCBI Taxonomy" id="180088"/>
    <lineage>
        <taxon>Eukaryota</taxon>
        <taxon>Fungi</taxon>
        <taxon>Dikarya</taxon>
        <taxon>Basidiomycota</taxon>
        <taxon>Agaricomycotina</taxon>
        <taxon>Agaricomycetes</taxon>
        <taxon>Agaricomycetidae</taxon>
        <taxon>Boletales</taxon>
        <taxon>Suillineae</taxon>
        <taxon>Rhizopogonaceae</taxon>
        <taxon>Rhizopogon</taxon>
    </lineage>
</organism>
<evidence type="ECO:0000313" key="1">
    <source>
        <dbReference type="EMBL" id="OJA13381.1"/>
    </source>
</evidence>